<reference evidence="6 7" key="1">
    <citation type="journal article" date="2016" name="Nat. Commun.">
        <title>Thousands of microbial genomes shed light on interconnected biogeochemical processes in an aquifer system.</title>
        <authorList>
            <person name="Anantharaman K."/>
            <person name="Brown C.T."/>
            <person name="Hug L.A."/>
            <person name="Sharon I."/>
            <person name="Castelle C.J."/>
            <person name="Probst A.J."/>
            <person name="Thomas B.C."/>
            <person name="Singh A."/>
            <person name="Wilkins M.J."/>
            <person name="Karaoz U."/>
            <person name="Brodie E.L."/>
            <person name="Williams K.H."/>
            <person name="Hubbard S.S."/>
            <person name="Banfield J.F."/>
        </authorList>
    </citation>
    <scope>NUCLEOTIDE SEQUENCE [LARGE SCALE GENOMIC DNA]</scope>
</reference>
<keyword evidence="3" id="KW-0812">Transmembrane</keyword>
<dbReference type="InterPro" id="IPR010827">
    <property type="entry name" value="BamA/TamA_POTRA"/>
</dbReference>
<dbReference type="InterPro" id="IPR000184">
    <property type="entry name" value="Bac_surfAg_D15"/>
</dbReference>
<sequence length="460" mass="50811">MNQERTRLPFPSRPRWAVGFICLFGLLATAWGAAPPETIVETANGPSLARGPRLDPIGEIRFAGNDTTKPQILLQEMLVRVGDPADAGLIEQSRQAIMDLGLFNSVRAELLPGDDRGRALLITVKEKYYILPIPKLNRNDEGDIGYGAQLRLDNLAGLNQQLKLTYEIEKADTSSSGEQEVFSVVYSYPRIFGSAYRLEVVGGRTSYPIDVLAADGTTVDASYQQSTNEAGFTVSRWLHLIGPSRGWQLGGGLVWRDRGYRYLSGTPGLYSDGSIVGLTAGIEHTDVHNYLYSRSGRTYGLSAEFGLPALGSDNNYTRQLLYYRGYYPMFNRPHHNLDVQLQLGLSSDRVFNEDAYSLGGSGTLRGYEAGSFKGNAYALANIEYLAPLFGYYPIRGVLFADIGNTYPSNRDIDLSDLKSSAGFGLRWKIKAFVKLDLRLDVAYAFDTGETRVYAGTKETF</sequence>
<dbReference type="Gene3D" id="3.10.20.310">
    <property type="entry name" value="membrane protein fhac"/>
    <property type="match status" value="1"/>
</dbReference>
<dbReference type="AlphaFoldDB" id="A0A1F6SW18"/>
<evidence type="ECO:0000256" key="1">
    <source>
        <dbReference type="ARBA" id="ARBA00004370"/>
    </source>
</evidence>
<dbReference type="PROSITE" id="PS51779">
    <property type="entry name" value="POTRA"/>
    <property type="match status" value="1"/>
</dbReference>
<accession>A0A1F6SW18</accession>
<protein>
    <recommendedName>
        <fullName evidence="5">POTRA domain-containing protein</fullName>
    </recommendedName>
</protein>
<proteinExistence type="predicted"/>
<dbReference type="PANTHER" id="PTHR12815:SF18">
    <property type="entry name" value="SORTING AND ASSEMBLY MACHINERY COMPONENT 50 HOMOLOG"/>
    <property type="match status" value="1"/>
</dbReference>
<organism evidence="6 7">
    <name type="scientific">Candidatus Muproteobacteria bacterium RBG_16_64_10</name>
    <dbReference type="NCBI Taxonomy" id="1817757"/>
    <lineage>
        <taxon>Bacteria</taxon>
        <taxon>Pseudomonadati</taxon>
        <taxon>Pseudomonadota</taxon>
        <taxon>Candidatus Muproteobacteria</taxon>
    </lineage>
</organism>
<evidence type="ECO:0000313" key="6">
    <source>
        <dbReference type="EMBL" id="OGI37033.1"/>
    </source>
</evidence>
<gene>
    <name evidence="6" type="ORF">A2V91_04265</name>
</gene>
<dbReference type="Proteomes" id="UP000179334">
    <property type="component" value="Unassembled WGS sequence"/>
</dbReference>
<keyword evidence="2" id="KW-1134">Transmembrane beta strand</keyword>
<name>A0A1F6SW18_9PROT</name>
<feature type="domain" description="POTRA" evidence="5">
    <location>
        <begin position="55"/>
        <end position="127"/>
    </location>
</feature>
<dbReference type="InterPro" id="IPR039910">
    <property type="entry name" value="D15-like"/>
</dbReference>
<dbReference type="Pfam" id="PF07244">
    <property type="entry name" value="POTRA"/>
    <property type="match status" value="1"/>
</dbReference>
<evidence type="ECO:0000256" key="3">
    <source>
        <dbReference type="ARBA" id="ARBA00022692"/>
    </source>
</evidence>
<keyword evidence="4" id="KW-0472">Membrane</keyword>
<dbReference type="Gene3D" id="2.40.160.50">
    <property type="entry name" value="membrane protein fhac: a member of the omp85/tpsb transporter family"/>
    <property type="match status" value="1"/>
</dbReference>
<dbReference type="EMBL" id="MFSR01000110">
    <property type="protein sequence ID" value="OGI37033.1"/>
    <property type="molecule type" value="Genomic_DNA"/>
</dbReference>
<evidence type="ECO:0000259" key="5">
    <source>
        <dbReference type="PROSITE" id="PS51779"/>
    </source>
</evidence>
<dbReference type="InterPro" id="IPR034746">
    <property type="entry name" value="POTRA"/>
</dbReference>
<dbReference type="PANTHER" id="PTHR12815">
    <property type="entry name" value="SORTING AND ASSEMBLY MACHINERY SAMM50 PROTEIN FAMILY MEMBER"/>
    <property type="match status" value="1"/>
</dbReference>
<evidence type="ECO:0000256" key="2">
    <source>
        <dbReference type="ARBA" id="ARBA00022452"/>
    </source>
</evidence>
<evidence type="ECO:0000256" key="4">
    <source>
        <dbReference type="ARBA" id="ARBA00023136"/>
    </source>
</evidence>
<comment type="subcellular location">
    <subcellularLocation>
        <location evidence="1">Membrane</location>
    </subcellularLocation>
</comment>
<evidence type="ECO:0000313" key="7">
    <source>
        <dbReference type="Proteomes" id="UP000179334"/>
    </source>
</evidence>
<comment type="caution">
    <text evidence="6">The sequence shown here is derived from an EMBL/GenBank/DDBJ whole genome shotgun (WGS) entry which is preliminary data.</text>
</comment>
<dbReference type="GO" id="GO:0019867">
    <property type="term" value="C:outer membrane"/>
    <property type="evidence" value="ECO:0007669"/>
    <property type="project" value="InterPro"/>
</dbReference>
<dbReference type="Pfam" id="PF01103">
    <property type="entry name" value="Omp85"/>
    <property type="match status" value="1"/>
</dbReference>